<dbReference type="InterPro" id="IPR000390">
    <property type="entry name" value="Small_drug/metabolite_transptr"/>
</dbReference>
<reference evidence="12" key="1">
    <citation type="submission" date="2015-02" db="EMBL/GenBank/DDBJ databases">
        <authorList>
            <person name="Chooi Y.-H."/>
        </authorList>
    </citation>
    <scope>NUCLEOTIDE SEQUENCE [LARGE SCALE GENOMIC DNA]</scope>
    <source>
        <strain evidence="12">strain Y</strain>
    </source>
</reference>
<dbReference type="GO" id="GO:0005886">
    <property type="term" value="C:plasma membrane"/>
    <property type="evidence" value="ECO:0007669"/>
    <property type="project" value="UniProtKB-SubCell"/>
</dbReference>
<keyword evidence="4 9" id="KW-0812">Transmembrane</keyword>
<dbReference type="GO" id="GO:0022857">
    <property type="term" value="F:transmembrane transporter activity"/>
    <property type="evidence" value="ECO:0007669"/>
    <property type="project" value="InterPro"/>
</dbReference>
<accession>A0A0D6JDK8</accession>
<dbReference type="RefSeq" id="WP_046477581.1">
    <property type="nucleotide sequence ID" value="NZ_LN829118.1"/>
</dbReference>
<dbReference type="EMBL" id="LN829119">
    <property type="protein sequence ID" value="CPR17970.1"/>
    <property type="molecule type" value="Genomic_DNA"/>
</dbReference>
<dbReference type="InterPro" id="IPR045324">
    <property type="entry name" value="Small_multidrug_res"/>
</dbReference>
<evidence type="ECO:0000256" key="8">
    <source>
        <dbReference type="ARBA" id="ARBA00039168"/>
    </source>
</evidence>
<feature type="transmembrane region" description="Helical" evidence="10">
    <location>
        <begin position="58"/>
        <end position="81"/>
    </location>
</feature>
<feature type="transmembrane region" description="Helical" evidence="10">
    <location>
        <begin position="87"/>
        <end position="106"/>
    </location>
</feature>
<dbReference type="PANTHER" id="PTHR30561">
    <property type="entry name" value="SMR FAMILY PROTON-DEPENDENT DRUG EFFLUX TRANSPORTER SUGE"/>
    <property type="match status" value="1"/>
</dbReference>
<sequence length="109" mass="11456">MAWLFLMAAGACEIVATTLFRYTDGMTRLWPTLGFIGIGLVSLYLLQRSISGTESIPLGTAYAVWTGIGAAGTALIGAAFYDEPTGTVRLALLGVLVFSIIGLKLASTH</sequence>
<comment type="similarity">
    <text evidence="7">Belongs to the drug/metabolite transporter (DMT) superfamily. Small multidrug resistance (SMR) (TC 2.A.7.1) family. Gdx/SugE subfamily.</text>
</comment>
<keyword evidence="2" id="KW-0813">Transport</keyword>
<evidence type="ECO:0000256" key="10">
    <source>
        <dbReference type="SAM" id="Phobius"/>
    </source>
</evidence>
<evidence type="ECO:0000256" key="5">
    <source>
        <dbReference type="ARBA" id="ARBA00022989"/>
    </source>
</evidence>
<dbReference type="Gene3D" id="1.10.3730.20">
    <property type="match status" value="1"/>
</dbReference>
<dbReference type="Proteomes" id="UP000033187">
    <property type="component" value="Chromosome 1"/>
</dbReference>
<evidence type="ECO:0000256" key="6">
    <source>
        <dbReference type="ARBA" id="ARBA00023136"/>
    </source>
</evidence>
<name>A0A0D6JDK8_9HYPH</name>
<dbReference type="FunFam" id="1.10.3730.20:FF:000001">
    <property type="entry name" value="Quaternary ammonium compound resistance transporter SugE"/>
    <property type="match status" value="1"/>
</dbReference>
<gene>
    <name evidence="11" type="primary">sugE</name>
    <name evidence="11" type="ORF">YBN1229_v1_1501</name>
</gene>
<dbReference type="PANTHER" id="PTHR30561:SF0">
    <property type="entry name" value="GUANIDINIUM EXPORTER"/>
    <property type="match status" value="1"/>
</dbReference>
<evidence type="ECO:0000256" key="9">
    <source>
        <dbReference type="RuleBase" id="RU003942"/>
    </source>
</evidence>
<proteinExistence type="inferred from homology"/>
<evidence type="ECO:0000256" key="1">
    <source>
        <dbReference type="ARBA" id="ARBA00004651"/>
    </source>
</evidence>
<dbReference type="AlphaFoldDB" id="A0A0D6JDK8"/>
<dbReference type="SUPFAM" id="SSF103481">
    <property type="entry name" value="Multidrug resistance efflux transporter EmrE"/>
    <property type="match status" value="1"/>
</dbReference>
<dbReference type="GO" id="GO:1990961">
    <property type="term" value="P:xenobiotic detoxification by transmembrane export across the plasma membrane"/>
    <property type="evidence" value="ECO:0007669"/>
    <property type="project" value="UniProtKB-ARBA"/>
</dbReference>
<evidence type="ECO:0000256" key="7">
    <source>
        <dbReference type="ARBA" id="ARBA00038151"/>
    </source>
</evidence>
<dbReference type="Pfam" id="PF00893">
    <property type="entry name" value="Multi_Drug_Res"/>
    <property type="match status" value="1"/>
</dbReference>
<keyword evidence="5 10" id="KW-1133">Transmembrane helix</keyword>
<keyword evidence="6 10" id="KW-0472">Membrane</keyword>
<feature type="transmembrane region" description="Helical" evidence="10">
    <location>
        <begin position="26"/>
        <end position="46"/>
    </location>
</feature>
<evidence type="ECO:0000256" key="2">
    <source>
        <dbReference type="ARBA" id="ARBA00022448"/>
    </source>
</evidence>
<evidence type="ECO:0000313" key="11">
    <source>
        <dbReference type="EMBL" id="CPR17970.1"/>
    </source>
</evidence>
<dbReference type="OrthoDB" id="9808638at2"/>
<comment type="subcellular location">
    <subcellularLocation>
        <location evidence="1 9">Cell membrane</location>
        <topology evidence="1 9">Multi-pass membrane protein</topology>
    </subcellularLocation>
</comment>
<dbReference type="KEGG" id="fil:BN1229_v1_1499"/>
<keyword evidence="12" id="KW-1185">Reference proteome</keyword>
<evidence type="ECO:0000256" key="4">
    <source>
        <dbReference type="ARBA" id="ARBA00022692"/>
    </source>
</evidence>
<dbReference type="KEGG" id="fiy:BN1229_v1_1501"/>
<organism evidence="11 12">
    <name type="scientific">Candidatus Filomicrobium marinum</name>
    <dbReference type="NCBI Taxonomy" id="1608628"/>
    <lineage>
        <taxon>Bacteria</taxon>
        <taxon>Pseudomonadati</taxon>
        <taxon>Pseudomonadota</taxon>
        <taxon>Alphaproteobacteria</taxon>
        <taxon>Hyphomicrobiales</taxon>
        <taxon>Hyphomicrobiaceae</taxon>
        <taxon>Filomicrobium</taxon>
    </lineage>
</organism>
<protein>
    <recommendedName>
        <fullName evidence="8">Guanidinium exporter</fullName>
    </recommendedName>
</protein>
<evidence type="ECO:0000256" key="3">
    <source>
        <dbReference type="ARBA" id="ARBA00022475"/>
    </source>
</evidence>
<evidence type="ECO:0000313" key="12">
    <source>
        <dbReference type="Proteomes" id="UP000033187"/>
    </source>
</evidence>
<dbReference type="InterPro" id="IPR037185">
    <property type="entry name" value="EmrE-like"/>
</dbReference>
<keyword evidence="3" id="KW-1003">Cell membrane</keyword>